<organism evidence="2 3">
    <name type="scientific">Brassica carinata</name>
    <name type="common">Ethiopian mustard</name>
    <name type="synonym">Abyssinian cabbage</name>
    <dbReference type="NCBI Taxonomy" id="52824"/>
    <lineage>
        <taxon>Eukaryota</taxon>
        <taxon>Viridiplantae</taxon>
        <taxon>Streptophyta</taxon>
        <taxon>Embryophyta</taxon>
        <taxon>Tracheophyta</taxon>
        <taxon>Spermatophyta</taxon>
        <taxon>Magnoliopsida</taxon>
        <taxon>eudicotyledons</taxon>
        <taxon>Gunneridae</taxon>
        <taxon>Pentapetalae</taxon>
        <taxon>rosids</taxon>
        <taxon>malvids</taxon>
        <taxon>Brassicales</taxon>
        <taxon>Brassicaceae</taxon>
        <taxon>Brassiceae</taxon>
        <taxon>Brassica</taxon>
    </lineage>
</organism>
<dbReference type="InterPro" id="IPR029026">
    <property type="entry name" value="tRNA_m1G_MTases_N"/>
</dbReference>
<keyword evidence="3" id="KW-1185">Reference proteome</keyword>
<feature type="chain" id="PRO_5036483306" description="Secreted protein" evidence="1">
    <location>
        <begin position="21"/>
        <end position="88"/>
    </location>
</feature>
<evidence type="ECO:0008006" key="4">
    <source>
        <dbReference type="Google" id="ProtNLM"/>
    </source>
</evidence>
<sequence length="88" mass="9525">MKRLAVWLVVWFLQIDFALNEISPGSPTILVLGEEGTCLRPLVERSCNMPNHVAATASVDGEVEGFRAFLAVESLNVSVAAVCFFITG</sequence>
<dbReference type="Gene3D" id="3.40.1280.10">
    <property type="match status" value="1"/>
</dbReference>
<evidence type="ECO:0000313" key="2">
    <source>
        <dbReference type="EMBL" id="KAG2298417.1"/>
    </source>
</evidence>
<comment type="caution">
    <text evidence="2">The sequence shown here is derived from an EMBL/GenBank/DDBJ whole genome shotgun (WGS) entry which is preliminary data.</text>
</comment>
<reference evidence="2 3" key="1">
    <citation type="submission" date="2020-02" db="EMBL/GenBank/DDBJ databases">
        <authorList>
            <person name="Ma Q."/>
            <person name="Huang Y."/>
            <person name="Song X."/>
            <person name="Pei D."/>
        </authorList>
    </citation>
    <scope>NUCLEOTIDE SEQUENCE [LARGE SCALE GENOMIC DNA]</scope>
    <source>
        <strain evidence="2">Sxm20200214</strain>
        <tissue evidence="2">Leaf</tissue>
    </source>
</reference>
<dbReference type="PANTHER" id="PTHR46103">
    <property type="entry name" value="RRNA METHYLTRANSFERASE 1, MITOCHONDRIAL"/>
    <property type="match status" value="1"/>
</dbReference>
<evidence type="ECO:0000313" key="3">
    <source>
        <dbReference type="Proteomes" id="UP000886595"/>
    </source>
</evidence>
<accession>A0A8X7S252</accession>
<keyword evidence="1" id="KW-0732">Signal</keyword>
<feature type="signal peptide" evidence="1">
    <location>
        <begin position="1"/>
        <end position="20"/>
    </location>
</feature>
<dbReference type="GO" id="GO:0009507">
    <property type="term" value="C:chloroplast"/>
    <property type="evidence" value="ECO:0007669"/>
    <property type="project" value="TreeGrafter"/>
</dbReference>
<protein>
    <recommendedName>
        <fullName evidence="4">Secreted protein</fullName>
    </recommendedName>
</protein>
<dbReference type="InterPro" id="IPR029028">
    <property type="entry name" value="Alpha/beta_knot_MTases"/>
</dbReference>
<dbReference type="InterPro" id="IPR047182">
    <property type="entry name" value="MRM1"/>
</dbReference>
<dbReference type="AlphaFoldDB" id="A0A8X7S252"/>
<dbReference type="GO" id="GO:0016435">
    <property type="term" value="F:rRNA (guanine) methyltransferase activity"/>
    <property type="evidence" value="ECO:0007669"/>
    <property type="project" value="TreeGrafter"/>
</dbReference>
<dbReference type="PANTHER" id="PTHR46103:SF1">
    <property type="entry name" value="RRNA METHYLTRANSFERASE 1, MITOCHONDRIAL"/>
    <property type="match status" value="1"/>
</dbReference>
<dbReference type="OrthoDB" id="270651at2759"/>
<gene>
    <name evidence="2" type="ORF">Bca52824_034889</name>
</gene>
<dbReference type="EMBL" id="JAAMPC010000008">
    <property type="protein sequence ID" value="KAG2298417.1"/>
    <property type="molecule type" value="Genomic_DNA"/>
</dbReference>
<evidence type="ECO:0000256" key="1">
    <source>
        <dbReference type="SAM" id="SignalP"/>
    </source>
</evidence>
<name>A0A8X7S252_BRACI</name>
<dbReference type="SUPFAM" id="SSF75217">
    <property type="entry name" value="alpha/beta knot"/>
    <property type="match status" value="1"/>
</dbReference>
<proteinExistence type="predicted"/>
<dbReference type="Proteomes" id="UP000886595">
    <property type="component" value="Unassembled WGS sequence"/>
</dbReference>